<proteinExistence type="predicted"/>
<feature type="compositionally biased region" description="Pro residues" evidence="1">
    <location>
        <begin position="41"/>
        <end position="55"/>
    </location>
</feature>
<evidence type="ECO:0000256" key="1">
    <source>
        <dbReference type="SAM" id="MobiDB-lite"/>
    </source>
</evidence>
<dbReference type="Proteomes" id="UP001301728">
    <property type="component" value="Unassembled WGS sequence"/>
</dbReference>
<dbReference type="RefSeq" id="WP_323219320.1">
    <property type="nucleotide sequence ID" value="NZ_JAYGHT010000022.1"/>
</dbReference>
<feature type="region of interest" description="Disordered" evidence="1">
    <location>
        <begin position="31"/>
        <end position="86"/>
    </location>
</feature>
<reference evidence="2 3" key="1">
    <citation type="submission" date="2023-12" db="EMBL/GenBank/DDBJ databases">
        <title>Baltic Sea Cyanobacteria.</title>
        <authorList>
            <person name="Delbaje E."/>
            <person name="Fewer D.P."/>
            <person name="Shishido T.K."/>
        </authorList>
    </citation>
    <scope>NUCLEOTIDE SEQUENCE [LARGE SCALE GENOMIC DNA]</scope>
    <source>
        <strain evidence="2 3">CCNP 1315</strain>
    </source>
</reference>
<evidence type="ECO:0000313" key="2">
    <source>
        <dbReference type="EMBL" id="MEA5519120.1"/>
    </source>
</evidence>
<keyword evidence="3" id="KW-1185">Reference proteome</keyword>
<organism evidence="2 3">
    <name type="scientific">Limnoraphis robusta CCNP1315</name>
    <dbReference type="NCBI Taxonomy" id="3110306"/>
    <lineage>
        <taxon>Bacteria</taxon>
        <taxon>Bacillati</taxon>
        <taxon>Cyanobacteriota</taxon>
        <taxon>Cyanophyceae</taxon>
        <taxon>Oscillatoriophycideae</taxon>
        <taxon>Oscillatoriales</taxon>
        <taxon>Sirenicapillariaceae</taxon>
        <taxon>Limnoraphis</taxon>
    </lineage>
</organism>
<comment type="caution">
    <text evidence="2">The sequence shown here is derived from an EMBL/GenBank/DDBJ whole genome shotgun (WGS) entry which is preliminary data.</text>
</comment>
<name>A0ABU5TWM0_9CYAN</name>
<protein>
    <submittedName>
        <fullName evidence="2">Uncharacterized protein</fullName>
    </submittedName>
</protein>
<accession>A0ABU5TWM0</accession>
<dbReference type="EMBL" id="JAYGHT010000022">
    <property type="protein sequence ID" value="MEA5519120.1"/>
    <property type="molecule type" value="Genomic_DNA"/>
</dbReference>
<sequence>MTTPQEAKLQNLIATATNPKQKAMYEALLKKVKTQSSSPAPETPSPSPLPKPVKPSKPKPQISTPEVEAKQPQASEKVEANQPQASEVEAVEQQSLEQVEFQGIGILKAEVHLTEERSIIKLGDQEYRLFYIPGRRQKAYNALKKEIETTGNLVQRLIVYPKLFHFPRKEQPHGIGFQLVGFVSDKNTKSGVEEELKDGEFRLCGLWQFIPVCRVPCISIFRNFNDERLAWIKEADPTRKVKFMKASHIPLLWKDAPVRPFRFNPKLEKEEQGKPHFVQVKAKFLPDRDLFGFVEELAPPIEKSPRFLKASKKDKAIAKLAQTESQS</sequence>
<gene>
    <name evidence="2" type="ORF">VB854_09170</name>
</gene>
<evidence type="ECO:0000313" key="3">
    <source>
        <dbReference type="Proteomes" id="UP001301728"/>
    </source>
</evidence>